<dbReference type="Proteomes" id="UP001172083">
    <property type="component" value="Unassembled WGS sequence"/>
</dbReference>
<name>A0ABT8L460_9BACT</name>
<gene>
    <name evidence="1" type="ORF">QQ020_10730</name>
</gene>
<comment type="caution">
    <text evidence="1">The sequence shown here is derived from an EMBL/GenBank/DDBJ whole genome shotgun (WGS) entry which is preliminary data.</text>
</comment>
<organism evidence="1 2">
    <name type="scientific">Agaribacillus aureus</name>
    <dbReference type="NCBI Taxonomy" id="3051825"/>
    <lineage>
        <taxon>Bacteria</taxon>
        <taxon>Pseudomonadati</taxon>
        <taxon>Bacteroidota</taxon>
        <taxon>Cytophagia</taxon>
        <taxon>Cytophagales</taxon>
        <taxon>Splendidivirgaceae</taxon>
        <taxon>Agaribacillus</taxon>
    </lineage>
</organism>
<dbReference type="EMBL" id="JAUJEB010000001">
    <property type="protein sequence ID" value="MDN5212524.1"/>
    <property type="molecule type" value="Genomic_DNA"/>
</dbReference>
<accession>A0ABT8L460</accession>
<sequence length="137" mass="15561">MKKDIPHLPVTGVKLAIARKNGEDQEAQWHVYIINNNQVDLDNLLITSKGYSNKDVKDGEQQKTSVLRHMIEKLKAGSYAVIEPIDPALFKLFNEFWVSYYIGKDIYDKKFVFVPGSVMEKNLIPISEIGLDGVLHS</sequence>
<keyword evidence="2" id="KW-1185">Reference proteome</keyword>
<evidence type="ECO:0000313" key="1">
    <source>
        <dbReference type="EMBL" id="MDN5212524.1"/>
    </source>
</evidence>
<protein>
    <submittedName>
        <fullName evidence="1">Uncharacterized protein</fullName>
    </submittedName>
</protein>
<proteinExistence type="predicted"/>
<dbReference type="RefSeq" id="WP_346757842.1">
    <property type="nucleotide sequence ID" value="NZ_JAUJEB010000001.1"/>
</dbReference>
<reference evidence="1" key="1">
    <citation type="submission" date="2023-06" db="EMBL/GenBank/DDBJ databases">
        <title>Genomic of Agaribacillus aureum.</title>
        <authorList>
            <person name="Wang G."/>
        </authorList>
    </citation>
    <scope>NUCLEOTIDE SEQUENCE</scope>
    <source>
        <strain evidence="1">BMA12</strain>
    </source>
</reference>
<evidence type="ECO:0000313" key="2">
    <source>
        <dbReference type="Proteomes" id="UP001172083"/>
    </source>
</evidence>